<keyword evidence="2" id="KW-0472">Membrane</keyword>
<keyword evidence="5" id="KW-1185">Reference proteome</keyword>
<dbReference type="PANTHER" id="PTHR30576">
    <property type="entry name" value="COLANIC BIOSYNTHESIS UDP-GLUCOSE LIPID CARRIER TRANSFERASE"/>
    <property type="match status" value="1"/>
</dbReference>
<keyword evidence="4" id="KW-0808">Transferase</keyword>
<evidence type="ECO:0000256" key="2">
    <source>
        <dbReference type="SAM" id="Phobius"/>
    </source>
</evidence>
<keyword evidence="2" id="KW-1133">Transmembrane helix</keyword>
<evidence type="ECO:0000256" key="1">
    <source>
        <dbReference type="ARBA" id="ARBA00006464"/>
    </source>
</evidence>
<keyword evidence="2" id="KW-0812">Transmembrane</keyword>
<evidence type="ECO:0000259" key="3">
    <source>
        <dbReference type="Pfam" id="PF02397"/>
    </source>
</evidence>
<name>A0ABX7IBG5_9BACT</name>
<dbReference type="RefSeq" id="WP_204658630.1">
    <property type="nucleotide sequence ID" value="NZ_CP056775.1"/>
</dbReference>
<feature type="domain" description="Bacterial sugar transferase" evidence="3">
    <location>
        <begin position="8"/>
        <end position="169"/>
    </location>
</feature>
<proteinExistence type="inferred from homology"/>
<feature type="transmembrane region" description="Helical" evidence="2">
    <location>
        <begin position="13"/>
        <end position="37"/>
    </location>
</feature>
<dbReference type="GO" id="GO:0016740">
    <property type="term" value="F:transferase activity"/>
    <property type="evidence" value="ECO:0007669"/>
    <property type="project" value="UniProtKB-KW"/>
</dbReference>
<dbReference type="Pfam" id="PF02397">
    <property type="entry name" value="Bac_transf"/>
    <property type="match status" value="1"/>
</dbReference>
<organism evidence="4 5">
    <name type="scientific">Dyadobacter sandarakinus</name>
    <dbReference type="NCBI Taxonomy" id="2747268"/>
    <lineage>
        <taxon>Bacteria</taxon>
        <taxon>Pseudomonadati</taxon>
        <taxon>Bacteroidota</taxon>
        <taxon>Cytophagia</taxon>
        <taxon>Cytophagales</taxon>
        <taxon>Spirosomataceae</taxon>
        <taxon>Dyadobacter</taxon>
    </lineage>
</organism>
<dbReference type="InterPro" id="IPR003362">
    <property type="entry name" value="Bact_transf"/>
</dbReference>
<gene>
    <name evidence="4" type="ORF">HWI92_20160</name>
</gene>
<evidence type="ECO:0000313" key="4">
    <source>
        <dbReference type="EMBL" id="QRR03058.1"/>
    </source>
</evidence>
<protein>
    <submittedName>
        <fullName evidence="4">Sugar transferase</fullName>
    </submittedName>
</protein>
<reference evidence="4 5" key="1">
    <citation type="submission" date="2020-06" db="EMBL/GenBank/DDBJ databases">
        <title>Dyadobacter sandarakinus sp. nov., isolated from the soil of the Arctic Yellow River Station.</title>
        <authorList>
            <person name="Zhang Y."/>
            <person name="Peng F."/>
        </authorList>
    </citation>
    <scope>NUCLEOTIDE SEQUENCE [LARGE SCALE GENOMIC DNA]</scope>
    <source>
        <strain evidence="4 5">Q3-56</strain>
    </source>
</reference>
<comment type="similarity">
    <text evidence="1">Belongs to the bacterial sugar transferase family.</text>
</comment>
<dbReference type="PANTHER" id="PTHR30576:SF8">
    <property type="entry name" value="UNDECAPRENYL-PHOSPHATE GALACTOSE PHOSPHOTRANSFERASE"/>
    <property type="match status" value="1"/>
</dbReference>
<dbReference type="Proteomes" id="UP000612680">
    <property type="component" value="Chromosome"/>
</dbReference>
<sequence>MTYLQSGKRFLDVFAAVAGMIILSPLFLVLTLLLAAVHSGSPLFFQPRPGLHGKIFIVVKFRTICQHSGRASPFCRWLRRSSLDEIPQLWNILKGEMSFVGPRPLLPEYLPAYNAYQQQRHNMRPGLTGWAQINGRDRLSWEQKCELDVWYVHNASLSLDIHIFLKTIFTKHTIVPC</sequence>
<dbReference type="EMBL" id="CP056775">
    <property type="protein sequence ID" value="QRR03058.1"/>
    <property type="molecule type" value="Genomic_DNA"/>
</dbReference>
<evidence type="ECO:0000313" key="5">
    <source>
        <dbReference type="Proteomes" id="UP000612680"/>
    </source>
</evidence>
<accession>A0ABX7IBG5</accession>